<organism evidence="1 2">
    <name type="scientific">Acorus calamus</name>
    <name type="common">Sweet flag</name>
    <dbReference type="NCBI Taxonomy" id="4465"/>
    <lineage>
        <taxon>Eukaryota</taxon>
        <taxon>Viridiplantae</taxon>
        <taxon>Streptophyta</taxon>
        <taxon>Embryophyta</taxon>
        <taxon>Tracheophyta</taxon>
        <taxon>Spermatophyta</taxon>
        <taxon>Magnoliopsida</taxon>
        <taxon>Liliopsida</taxon>
        <taxon>Acoraceae</taxon>
        <taxon>Acorus</taxon>
    </lineage>
</organism>
<dbReference type="Proteomes" id="UP001180020">
    <property type="component" value="Unassembled WGS sequence"/>
</dbReference>
<reference evidence="1" key="2">
    <citation type="submission" date="2023-06" db="EMBL/GenBank/DDBJ databases">
        <authorList>
            <person name="Ma L."/>
            <person name="Liu K.-W."/>
            <person name="Li Z."/>
            <person name="Hsiao Y.-Y."/>
            <person name="Qi Y."/>
            <person name="Fu T."/>
            <person name="Tang G."/>
            <person name="Zhang D."/>
            <person name="Sun W.-H."/>
            <person name="Liu D.-K."/>
            <person name="Li Y."/>
            <person name="Chen G.-Z."/>
            <person name="Liu X.-D."/>
            <person name="Liao X.-Y."/>
            <person name="Jiang Y.-T."/>
            <person name="Yu X."/>
            <person name="Hao Y."/>
            <person name="Huang J."/>
            <person name="Zhao X.-W."/>
            <person name="Ke S."/>
            <person name="Chen Y.-Y."/>
            <person name="Wu W.-L."/>
            <person name="Hsu J.-L."/>
            <person name="Lin Y.-F."/>
            <person name="Huang M.-D."/>
            <person name="Li C.-Y."/>
            <person name="Huang L."/>
            <person name="Wang Z.-W."/>
            <person name="Zhao X."/>
            <person name="Zhong W.-Y."/>
            <person name="Peng D.-H."/>
            <person name="Ahmad S."/>
            <person name="Lan S."/>
            <person name="Zhang J.-S."/>
            <person name="Tsai W.-C."/>
            <person name="Van De Peer Y."/>
            <person name="Liu Z.-J."/>
        </authorList>
    </citation>
    <scope>NUCLEOTIDE SEQUENCE</scope>
    <source>
        <strain evidence="1">CP</strain>
        <tissue evidence="1">Leaves</tissue>
    </source>
</reference>
<name>A0AAV9FDX9_ACOCL</name>
<reference evidence="1" key="1">
    <citation type="journal article" date="2023" name="Nat. Commun.">
        <title>Diploid and tetraploid genomes of Acorus and the evolution of monocots.</title>
        <authorList>
            <person name="Ma L."/>
            <person name="Liu K.W."/>
            <person name="Li Z."/>
            <person name="Hsiao Y.Y."/>
            <person name="Qi Y."/>
            <person name="Fu T."/>
            <person name="Tang G.D."/>
            <person name="Zhang D."/>
            <person name="Sun W.H."/>
            <person name="Liu D.K."/>
            <person name="Li Y."/>
            <person name="Chen G.Z."/>
            <person name="Liu X.D."/>
            <person name="Liao X.Y."/>
            <person name="Jiang Y.T."/>
            <person name="Yu X."/>
            <person name="Hao Y."/>
            <person name="Huang J."/>
            <person name="Zhao X.W."/>
            <person name="Ke S."/>
            <person name="Chen Y.Y."/>
            <person name="Wu W.L."/>
            <person name="Hsu J.L."/>
            <person name="Lin Y.F."/>
            <person name="Huang M.D."/>
            <person name="Li C.Y."/>
            <person name="Huang L."/>
            <person name="Wang Z.W."/>
            <person name="Zhao X."/>
            <person name="Zhong W.Y."/>
            <person name="Peng D.H."/>
            <person name="Ahmad S."/>
            <person name="Lan S."/>
            <person name="Zhang J.S."/>
            <person name="Tsai W.C."/>
            <person name="Van de Peer Y."/>
            <person name="Liu Z.J."/>
        </authorList>
    </citation>
    <scope>NUCLEOTIDE SEQUENCE</scope>
    <source>
        <strain evidence="1">CP</strain>
    </source>
</reference>
<evidence type="ECO:0000313" key="2">
    <source>
        <dbReference type="Proteomes" id="UP001180020"/>
    </source>
</evidence>
<gene>
    <name evidence="1" type="primary">MED10A</name>
    <name evidence="1" type="ORF">QJS10_CPA02g00544</name>
</gene>
<keyword evidence="2" id="KW-1185">Reference proteome</keyword>
<dbReference type="AlphaFoldDB" id="A0AAV9FDX9"/>
<protein>
    <submittedName>
        <fullName evidence="1">Mediator of RNA polymerase II transcription subunit 10a</fullName>
    </submittedName>
</protein>
<evidence type="ECO:0000313" key="1">
    <source>
        <dbReference type="EMBL" id="KAK1323791.1"/>
    </source>
</evidence>
<sequence length="72" mass="8140">MVPNTGRSDKAVWTPKPAEGFSGSSYAWERKMVGGMHKEVWGCKALLKSMRKHLLEELKQTFPDEVEAYRGA</sequence>
<dbReference type="EMBL" id="JAUJYO010000002">
    <property type="protein sequence ID" value="KAK1323791.1"/>
    <property type="molecule type" value="Genomic_DNA"/>
</dbReference>
<comment type="caution">
    <text evidence="1">The sequence shown here is derived from an EMBL/GenBank/DDBJ whole genome shotgun (WGS) entry which is preliminary data.</text>
</comment>
<accession>A0AAV9FDX9</accession>
<proteinExistence type="predicted"/>